<reference evidence="2" key="1">
    <citation type="submission" date="2017-11" db="EMBL/GenBank/DDBJ databases">
        <title>Otitis media/interna in a cat caused by the recently described species Corynebacterium provencense.</title>
        <authorList>
            <person name="Kittl S."/>
            <person name="Brodard I."/>
            <person name="Rychener L."/>
            <person name="Jores J."/>
            <person name="Roosje P."/>
            <person name="Gobeli Brawand S."/>
        </authorList>
    </citation>
    <scope>NUCLEOTIDE SEQUENCE [LARGE SCALE GENOMIC DNA]</scope>
    <source>
        <strain evidence="2">17KM38</strain>
    </source>
</reference>
<dbReference type="AlphaFoldDB" id="A0A2Z3Z0N0"/>
<evidence type="ECO:0000313" key="2">
    <source>
        <dbReference type="Proteomes" id="UP000247696"/>
    </source>
</evidence>
<evidence type="ECO:0000313" key="1">
    <source>
        <dbReference type="EMBL" id="AWT27153.1"/>
    </source>
</evidence>
<dbReference type="KEGG" id="cpre:Csp1_24030"/>
<protein>
    <submittedName>
        <fullName evidence="1">Uncharacterized protein</fullName>
    </submittedName>
</protein>
<proteinExistence type="predicted"/>
<dbReference type="EMBL" id="CP024988">
    <property type="protein sequence ID" value="AWT27153.1"/>
    <property type="molecule type" value="Genomic_DNA"/>
</dbReference>
<dbReference type="Proteomes" id="UP000247696">
    <property type="component" value="Chromosome"/>
</dbReference>
<accession>A0A2Z3Z0N0</accession>
<keyword evidence="2" id="KW-1185">Reference proteome</keyword>
<organism evidence="1 2">
    <name type="scientific">Corynebacterium provencense</name>
    <dbReference type="NCBI Taxonomy" id="1737425"/>
    <lineage>
        <taxon>Bacteria</taxon>
        <taxon>Bacillati</taxon>
        <taxon>Actinomycetota</taxon>
        <taxon>Actinomycetes</taxon>
        <taxon>Mycobacteriales</taxon>
        <taxon>Corynebacteriaceae</taxon>
        <taxon>Corynebacterium</taxon>
    </lineage>
</organism>
<name>A0A2Z3Z0N0_9CORY</name>
<sequence length="58" mass="6036">MSSSRPKSLLRRLSAGAVTVVLASGLCVGTASADTGSVNYKASLGSIFSCKKHNHFYC</sequence>
<dbReference type="RefSeq" id="WP_154669491.1">
    <property type="nucleotide sequence ID" value="NZ_CABKVS010000002.1"/>
</dbReference>
<dbReference type="STRING" id="1737425.GCA_900049755_01464"/>
<gene>
    <name evidence="1" type="ORF">Csp1_24030</name>
</gene>